<sequence length="148" mass="14321">MADDYFAAAAAPAPLPPITVPAPARPSDAPVVAGCAVAGAVLALVLLRLTGSSGWSAAALLVVPLAAKVLRVIRLASTMHSQRTSRGALALSMSFGLVVLVANLLALGHHGSSGGSTSPDPATVQKAACAALAMTTGASAAACPTTGG</sequence>
<keyword evidence="3" id="KW-1185">Reference proteome</keyword>
<evidence type="ECO:0000313" key="3">
    <source>
        <dbReference type="Proteomes" id="UP000293638"/>
    </source>
</evidence>
<feature type="transmembrane region" description="Helical" evidence="1">
    <location>
        <begin position="88"/>
        <end position="108"/>
    </location>
</feature>
<dbReference type="RefSeq" id="WP_130491389.1">
    <property type="nucleotide sequence ID" value="NZ_SGXD01000001.1"/>
</dbReference>
<dbReference type="Proteomes" id="UP000293638">
    <property type="component" value="Unassembled WGS sequence"/>
</dbReference>
<protein>
    <submittedName>
        <fullName evidence="2">Uncharacterized protein</fullName>
    </submittedName>
</protein>
<keyword evidence="1" id="KW-0812">Transmembrane</keyword>
<evidence type="ECO:0000256" key="1">
    <source>
        <dbReference type="SAM" id="Phobius"/>
    </source>
</evidence>
<name>A0A4Q7NVX0_9ACTN</name>
<feature type="transmembrane region" description="Helical" evidence="1">
    <location>
        <begin position="55"/>
        <end position="76"/>
    </location>
</feature>
<evidence type="ECO:0000313" key="2">
    <source>
        <dbReference type="EMBL" id="RZS91304.1"/>
    </source>
</evidence>
<reference evidence="2 3" key="1">
    <citation type="submission" date="2019-02" db="EMBL/GenBank/DDBJ databases">
        <title>Genomic Encyclopedia of Type Strains, Phase IV (KMG-IV): sequencing the most valuable type-strain genomes for metagenomic binning, comparative biology and taxonomic classification.</title>
        <authorList>
            <person name="Goeker M."/>
        </authorList>
    </citation>
    <scope>NUCLEOTIDE SEQUENCE [LARGE SCALE GENOMIC DNA]</scope>
    <source>
        <strain evidence="2 3">DSM 45622</strain>
    </source>
</reference>
<keyword evidence="1" id="KW-0472">Membrane</keyword>
<accession>A0A4Q7NVX0</accession>
<proteinExistence type="predicted"/>
<comment type="caution">
    <text evidence="2">The sequence shown here is derived from an EMBL/GenBank/DDBJ whole genome shotgun (WGS) entry which is preliminary data.</text>
</comment>
<dbReference type="EMBL" id="SGXD01000001">
    <property type="protein sequence ID" value="RZS91304.1"/>
    <property type="molecule type" value="Genomic_DNA"/>
</dbReference>
<keyword evidence="1" id="KW-1133">Transmembrane helix</keyword>
<gene>
    <name evidence="2" type="ORF">EV189_0541</name>
</gene>
<organism evidence="2 3">
    <name type="scientific">Motilibacter rhizosphaerae</name>
    <dbReference type="NCBI Taxonomy" id="598652"/>
    <lineage>
        <taxon>Bacteria</taxon>
        <taxon>Bacillati</taxon>
        <taxon>Actinomycetota</taxon>
        <taxon>Actinomycetes</taxon>
        <taxon>Motilibacterales</taxon>
        <taxon>Motilibacteraceae</taxon>
        <taxon>Motilibacter</taxon>
    </lineage>
</organism>
<dbReference type="AlphaFoldDB" id="A0A4Q7NVX0"/>